<reference evidence="7" key="1">
    <citation type="submission" date="2022-07" db="EMBL/GenBank/DDBJ databases">
        <title>Fungi with potential for degradation of polypropylene.</title>
        <authorList>
            <person name="Gostincar C."/>
        </authorList>
    </citation>
    <scope>NUCLEOTIDE SEQUENCE</scope>
    <source>
        <strain evidence="7">EXF-13308</strain>
    </source>
</reference>
<comment type="function">
    <text evidence="4">S-adenosyl-L-methionine-dependent methyltransferase that specifically methylates the N(1) position of an adenine present in helix 65 in 25S rRNA.</text>
</comment>
<sequence>MGAGKTKRPTQNLAAGRPPVLKKPQSMSRKSTRALINSLHNLEKRKQQATARGDDAEIARITAEVVALGGIDKYQQASLQGQRRDRGGDSSSVLLNWLKPIEPSIRPPAATFTLRMLEVGALSTSNACARSRLFDVERIDLNSREQGIQQQDFMKRPLPKDDSDRFHVISLSLVLNFVPDPTGRGDMLRRTLNFLHAPLPAFASPLDSYFPCLFMVLPAPCIQNSRYLDDAKLQEIMSCIGFEMIQAKMTQKLAYYLWRRTAAGTGAMCDLPKVQLRRGSWRNNFAIVLKPS</sequence>
<evidence type="ECO:0000313" key="7">
    <source>
        <dbReference type="EMBL" id="KAJ9150808.1"/>
    </source>
</evidence>
<keyword evidence="4" id="KW-0539">Nucleus</keyword>
<dbReference type="AlphaFoldDB" id="A0AA38RYN2"/>
<evidence type="ECO:0000313" key="8">
    <source>
        <dbReference type="Proteomes" id="UP001174694"/>
    </source>
</evidence>
<dbReference type="GO" id="GO:0005730">
    <property type="term" value="C:nucleolus"/>
    <property type="evidence" value="ECO:0007669"/>
    <property type="project" value="UniProtKB-SubCell"/>
</dbReference>
<name>A0AA38RYN2_9PEZI</name>
<comment type="similarity">
    <text evidence="4">Belongs to the BMT2 family.</text>
</comment>
<dbReference type="Proteomes" id="UP001174694">
    <property type="component" value="Unassembled WGS sequence"/>
</dbReference>
<dbReference type="GO" id="GO:0016433">
    <property type="term" value="F:rRNA (adenine) methyltransferase activity"/>
    <property type="evidence" value="ECO:0007669"/>
    <property type="project" value="UniProtKB-UniRule"/>
</dbReference>
<feature type="region of interest" description="Disordered" evidence="6">
    <location>
        <begin position="1"/>
        <end position="31"/>
    </location>
</feature>
<comment type="subcellular location">
    <subcellularLocation>
        <location evidence="4">Nucleus</location>
        <location evidence="4">Nucleolus</location>
    </subcellularLocation>
</comment>
<dbReference type="EMBL" id="JANBVO010000007">
    <property type="protein sequence ID" value="KAJ9150808.1"/>
    <property type="molecule type" value="Genomic_DNA"/>
</dbReference>
<evidence type="ECO:0000256" key="3">
    <source>
        <dbReference type="ARBA" id="ARBA00022691"/>
    </source>
</evidence>
<organism evidence="7 8">
    <name type="scientific">Pleurostoma richardsiae</name>
    <dbReference type="NCBI Taxonomy" id="41990"/>
    <lineage>
        <taxon>Eukaryota</taxon>
        <taxon>Fungi</taxon>
        <taxon>Dikarya</taxon>
        <taxon>Ascomycota</taxon>
        <taxon>Pezizomycotina</taxon>
        <taxon>Sordariomycetes</taxon>
        <taxon>Sordariomycetidae</taxon>
        <taxon>Calosphaeriales</taxon>
        <taxon>Pleurostomataceae</taxon>
        <taxon>Pleurostoma</taxon>
    </lineage>
</organism>
<evidence type="ECO:0000256" key="5">
    <source>
        <dbReference type="SAM" id="Coils"/>
    </source>
</evidence>
<protein>
    <recommendedName>
        <fullName evidence="4">25S rRNA adenine-N(1) methyltransferase</fullName>
        <ecNumber evidence="4">2.1.1.-</ecNumber>
    </recommendedName>
</protein>
<evidence type="ECO:0000256" key="1">
    <source>
        <dbReference type="ARBA" id="ARBA00022603"/>
    </source>
</evidence>
<keyword evidence="2 4" id="KW-0808">Transferase</keyword>
<keyword evidence="3 4" id="KW-0949">S-adenosyl-L-methionine</keyword>
<dbReference type="HAMAP" id="MF_03044">
    <property type="entry name" value="BMT2"/>
    <property type="match status" value="1"/>
</dbReference>
<gene>
    <name evidence="7" type="ORF">NKR23_g3567</name>
</gene>
<comment type="caution">
    <text evidence="7">The sequence shown here is derived from an EMBL/GenBank/DDBJ whole genome shotgun (WGS) entry which is preliminary data.</text>
</comment>
<feature type="binding site" evidence="4">
    <location>
        <position position="120"/>
    </location>
    <ligand>
        <name>S-adenosyl-L-methionine</name>
        <dbReference type="ChEBI" id="CHEBI:59789"/>
    </ligand>
</feature>
<keyword evidence="8" id="KW-1185">Reference proteome</keyword>
<dbReference type="EC" id="2.1.1.-" evidence="4"/>
<feature type="binding site" evidence="4">
    <location>
        <position position="140"/>
    </location>
    <ligand>
        <name>S-adenosyl-L-methionine</name>
        <dbReference type="ChEBI" id="CHEBI:59789"/>
    </ligand>
</feature>
<dbReference type="PANTHER" id="PTHR21008">
    <property type="entry name" value="S-ADENOSYLMETHIONINE SENSOR UPSTREAM OF MTORC1-RELATED"/>
    <property type="match status" value="1"/>
</dbReference>
<evidence type="ECO:0000256" key="4">
    <source>
        <dbReference type="HAMAP-Rule" id="MF_03044"/>
    </source>
</evidence>
<keyword evidence="1 4" id="KW-0489">Methyltransferase</keyword>
<dbReference type="Pfam" id="PF11968">
    <property type="entry name" value="Bmt2"/>
    <property type="match status" value="1"/>
</dbReference>
<dbReference type="InterPro" id="IPR021867">
    <property type="entry name" value="Bmt2/SAMTOR"/>
</dbReference>
<feature type="coiled-coil region" evidence="5">
    <location>
        <begin position="32"/>
        <end position="59"/>
    </location>
</feature>
<evidence type="ECO:0000256" key="2">
    <source>
        <dbReference type="ARBA" id="ARBA00022679"/>
    </source>
</evidence>
<dbReference type="PANTHER" id="PTHR21008:SF1">
    <property type="entry name" value="25S RRNA (ADENINE(2142)-N(1))-METHYLTRANSFERASE"/>
    <property type="match status" value="1"/>
</dbReference>
<proteinExistence type="inferred from homology"/>
<evidence type="ECO:0000256" key="6">
    <source>
        <dbReference type="SAM" id="MobiDB-lite"/>
    </source>
</evidence>
<keyword evidence="5" id="KW-0175">Coiled coil</keyword>
<accession>A0AA38RYN2</accession>